<dbReference type="OrthoDB" id="8388069at2"/>
<organism evidence="1 2">
    <name type="scientific">Manganibacter manganicus</name>
    <dbReference type="NCBI Taxonomy" id="1873176"/>
    <lineage>
        <taxon>Bacteria</taxon>
        <taxon>Pseudomonadati</taxon>
        <taxon>Pseudomonadota</taxon>
        <taxon>Alphaproteobacteria</taxon>
        <taxon>Hyphomicrobiales</taxon>
        <taxon>Phyllobacteriaceae</taxon>
        <taxon>Manganibacter</taxon>
    </lineage>
</organism>
<reference evidence="1 2" key="1">
    <citation type="journal article" date="2016" name="Int. J. Syst. Evol. Microbiol.">
        <title>Pseudaminobacter manganicus sp. nov., isolated from sludge of a manganese mine.</title>
        <authorList>
            <person name="Li J."/>
            <person name="Huang J."/>
            <person name="Liao S."/>
            <person name="Wang G."/>
        </authorList>
    </citation>
    <scope>NUCLEOTIDE SEQUENCE [LARGE SCALE GENOMIC DNA]</scope>
    <source>
        <strain evidence="1 2">JH-7</strain>
    </source>
</reference>
<protein>
    <recommendedName>
        <fullName evidence="3">DUF982 domain-containing protein</fullName>
    </recommendedName>
</protein>
<gene>
    <name evidence="1" type="ORF">BFN67_16305</name>
</gene>
<comment type="caution">
    <text evidence="1">The sequence shown here is derived from an EMBL/GenBank/DDBJ whole genome shotgun (WGS) entry which is preliminary data.</text>
</comment>
<dbReference type="RefSeq" id="WP_080919196.1">
    <property type="nucleotide sequence ID" value="NZ_MDET01000011.1"/>
</dbReference>
<dbReference type="Proteomes" id="UP000191905">
    <property type="component" value="Unassembled WGS sequence"/>
</dbReference>
<dbReference type="InterPro" id="IPR010385">
    <property type="entry name" value="DUF982"/>
</dbReference>
<dbReference type="STRING" id="1873176.BFN67_16305"/>
<dbReference type="EMBL" id="MDET01000011">
    <property type="protein sequence ID" value="OQM76014.1"/>
    <property type="molecule type" value="Genomic_DNA"/>
</dbReference>
<evidence type="ECO:0000313" key="2">
    <source>
        <dbReference type="Proteomes" id="UP000191905"/>
    </source>
</evidence>
<accession>A0A1V8RSB8</accession>
<dbReference type="AlphaFoldDB" id="A0A1V8RSB8"/>
<evidence type="ECO:0008006" key="3">
    <source>
        <dbReference type="Google" id="ProtNLM"/>
    </source>
</evidence>
<proteinExistence type="predicted"/>
<evidence type="ECO:0000313" key="1">
    <source>
        <dbReference type="EMBL" id="OQM76014.1"/>
    </source>
</evidence>
<sequence>MQHTRFEEPVTVLVGMGLPVRIETVMEAYALLQDWPAVSRNSAHSVALNACRAGIAGEVDAETVRSTFVAFTLRNDILVPNMDLPTPVVSTGSASRIDVRA</sequence>
<keyword evidence="2" id="KW-1185">Reference proteome</keyword>
<dbReference type="Pfam" id="PF06169">
    <property type="entry name" value="DUF982"/>
    <property type="match status" value="1"/>
</dbReference>
<dbReference type="Gene3D" id="6.10.250.730">
    <property type="match status" value="1"/>
</dbReference>
<name>A0A1V8RSB8_9HYPH</name>